<reference evidence="2 3" key="1">
    <citation type="submission" date="2020-02" db="EMBL/GenBank/DDBJ databases">
        <title>Draft genome sequence of two Spirosoma agri KCTC 52727 and Spirosoma terrae KCTC 52035.</title>
        <authorList>
            <person name="Rojas J."/>
            <person name="Ambika Manirajan B."/>
            <person name="Suarez C."/>
            <person name="Ratering S."/>
            <person name="Schnell S."/>
        </authorList>
    </citation>
    <scope>NUCLEOTIDE SEQUENCE [LARGE SCALE GENOMIC DNA]</scope>
    <source>
        <strain evidence="2 3">KCTC 52035</strain>
    </source>
</reference>
<keyword evidence="3" id="KW-1185">Reference proteome</keyword>
<dbReference type="RefSeq" id="WP_163953070.1">
    <property type="nucleotide sequence ID" value="NZ_JAAFZH010000011.1"/>
</dbReference>
<dbReference type="AlphaFoldDB" id="A0A6L9LAR4"/>
<evidence type="ECO:0000256" key="1">
    <source>
        <dbReference type="SAM" id="SignalP"/>
    </source>
</evidence>
<dbReference type="EMBL" id="JAAFZH010000011">
    <property type="protein sequence ID" value="NDU97540.1"/>
    <property type="molecule type" value="Genomic_DNA"/>
</dbReference>
<accession>A0A6L9LAR4</accession>
<sequence length="137" mass="15391">MKTKRFTSFFHLVGFCVLVFFVSQSCSDNTNTGSQLPGIYSSANDNSTCGSYCRKSLVLLNSNVPSMIKLAERMDQGYDPSALEFLSALSFAYQVSEYEDKIKNECPETFAVYEQDRNGMLAIHGLNTLVEYFKQSN</sequence>
<dbReference type="PROSITE" id="PS51257">
    <property type="entry name" value="PROKAR_LIPOPROTEIN"/>
    <property type="match status" value="1"/>
</dbReference>
<proteinExistence type="predicted"/>
<gene>
    <name evidence="2" type="ORF">GK108_21835</name>
</gene>
<comment type="caution">
    <text evidence="2">The sequence shown here is derived from an EMBL/GenBank/DDBJ whole genome shotgun (WGS) entry which is preliminary data.</text>
</comment>
<protein>
    <submittedName>
        <fullName evidence="2">Uncharacterized protein</fullName>
    </submittedName>
</protein>
<name>A0A6L9LAR4_9BACT</name>
<dbReference type="Proteomes" id="UP000474175">
    <property type="component" value="Unassembled WGS sequence"/>
</dbReference>
<evidence type="ECO:0000313" key="3">
    <source>
        <dbReference type="Proteomes" id="UP000474175"/>
    </source>
</evidence>
<keyword evidence="1" id="KW-0732">Signal</keyword>
<organism evidence="2 3">
    <name type="scientific">Spirosoma terrae</name>
    <dbReference type="NCBI Taxonomy" id="1968276"/>
    <lineage>
        <taxon>Bacteria</taxon>
        <taxon>Pseudomonadati</taxon>
        <taxon>Bacteroidota</taxon>
        <taxon>Cytophagia</taxon>
        <taxon>Cytophagales</taxon>
        <taxon>Cytophagaceae</taxon>
        <taxon>Spirosoma</taxon>
    </lineage>
</organism>
<feature type="chain" id="PRO_5027098857" evidence="1">
    <location>
        <begin position="28"/>
        <end position="137"/>
    </location>
</feature>
<evidence type="ECO:0000313" key="2">
    <source>
        <dbReference type="EMBL" id="NDU97540.1"/>
    </source>
</evidence>
<feature type="signal peptide" evidence="1">
    <location>
        <begin position="1"/>
        <end position="27"/>
    </location>
</feature>